<feature type="transmembrane region" description="Helical" evidence="1">
    <location>
        <begin position="77"/>
        <end position="99"/>
    </location>
</feature>
<dbReference type="GO" id="GO:0016020">
    <property type="term" value="C:membrane"/>
    <property type="evidence" value="ECO:0007669"/>
    <property type="project" value="InterPro"/>
</dbReference>
<keyword evidence="4" id="KW-1185">Reference proteome</keyword>
<accession>A0A2S7KK44</accession>
<organism evidence="3 4">
    <name type="scientific">Polaribacter filamentus</name>
    <dbReference type="NCBI Taxonomy" id="53483"/>
    <lineage>
        <taxon>Bacteria</taxon>
        <taxon>Pseudomonadati</taxon>
        <taxon>Bacteroidota</taxon>
        <taxon>Flavobacteriia</taxon>
        <taxon>Flavobacteriales</taxon>
        <taxon>Flavobacteriaceae</taxon>
    </lineage>
</organism>
<keyword evidence="1" id="KW-1133">Transmembrane helix</keyword>
<dbReference type="RefSeq" id="WP_104810934.1">
    <property type="nucleotide sequence ID" value="NZ_MQUA01000014.1"/>
</dbReference>
<protein>
    <recommendedName>
        <fullName evidence="2">Signal transduction histidine kinase internal region domain-containing protein</fullName>
    </recommendedName>
</protein>
<dbReference type="OrthoDB" id="9809908at2"/>
<dbReference type="Proteomes" id="UP000239522">
    <property type="component" value="Unassembled WGS sequence"/>
</dbReference>
<feature type="transmembrane region" description="Helical" evidence="1">
    <location>
        <begin position="119"/>
        <end position="138"/>
    </location>
</feature>
<dbReference type="EMBL" id="MQUA01000014">
    <property type="protein sequence ID" value="PQB02996.1"/>
    <property type="molecule type" value="Genomic_DNA"/>
</dbReference>
<proteinExistence type="predicted"/>
<reference evidence="3 4" key="1">
    <citation type="submission" date="2016-11" db="EMBL/GenBank/DDBJ databases">
        <title>Trade-off between light-utilization and light-protection in marine flavobacteria.</title>
        <authorList>
            <person name="Kumagai Y."/>
        </authorList>
    </citation>
    <scope>NUCLEOTIDE SEQUENCE [LARGE SCALE GENOMIC DNA]</scope>
    <source>
        <strain evidence="3 4">ATCC 700397</strain>
    </source>
</reference>
<gene>
    <name evidence="3" type="ORF">BST83_16785</name>
</gene>
<evidence type="ECO:0000259" key="2">
    <source>
        <dbReference type="Pfam" id="PF06580"/>
    </source>
</evidence>
<dbReference type="InterPro" id="IPR050640">
    <property type="entry name" value="Bact_2-comp_sensor_kinase"/>
</dbReference>
<dbReference type="InterPro" id="IPR036890">
    <property type="entry name" value="HATPase_C_sf"/>
</dbReference>
<dbReference type="GO" id="GO:0000155">
    <property type="term" value="F:phosphorelay sensor kinase activity"/>
    <property type="evidence" value="ECO:0007669"/>
    <property type="project" value="InterPro"/>
</dbReference>
<dbReference type="InterPro" id="IPR010559">
    <property type="entry name" value="Sig_transdc_His_kin_internal"/>
</dbReference>
<name>A0A2S7KK44_9FLAO</name>
<dbReference type="Pfam" id="PF06580">
    <property type="entry name" value="His_kinase"/>
    <property type="match status" value="1"/>
</dbReference>
<dbReference type="SUPFAM" id="SSF55874">
    <property type="entry name" value="ATPase domain of HSP90 chaperone/DNA topoisomerase II/histidine kinase"/>
    <property type="match status" value="1"/>
</dbReference>
<dbReference type="Gene3D" id="3.30.565.10">
    <property type="entry name" value="Histidine kinase-like ATPase, C-terminal domain"/>
    <property type="match status" value="1"/>
</dbReference>
<dbReference type="AlphaFoldDB" id="A0A2S7KK44"/>
<dbReference type="PANTHER" id="PTHR34220">
    <property type="entry name" value="SENSOR HISTIDINE KINASE YPDA"/>
    <property type="match status" value="1"/>
</dbReference>
<keyword evidence="1" id="KW-0472">Membrane</keyword>
<feature type="transmembrane region" description="Helical" evidence="1">
    <location>
        <begin position="12"/>
        <end position="34"/>
    </location>
</feature>
<dbReference type="PANTHER" id="PTHR34220:SF7">
    <property type="entry name" value="SENSOR HISTIDINE KINASE YPDA"/>
    <property type="match status" value="1"/>
</dbReference>
<comment type="caution">
    <text evidence="3">The sequence shown here is derived from an EMBL/GenBank/DDBJ whole genome shotgun (WGS) entry which is preliminary data.</text>
</comment>
<evidence type="ECO:0000313" key="3">
    <source>
        <dbReference type="EMBL" id="PQB02996.1"/>
    </source>
</evidence>
<feature type="transmembrane region" description="Helical" evidence="1">
    <location>
        <begin position="46"/>
        <end position="68"/>
    </location>
</feature>
<sequence length="351" mass="41426">MLQIKHFLKRTNAHNILVFNAVLWSCSFLILLFLFSGSSSPAKIDYIYTASFIFTLVVPVCINLYWLLPTYLKKEKYVIFGILFILNLIVFAQINPWFFNVLVDTFFKDYFFISYHNKIEIYSIFAVFFILSVLIKLAEDWVYLNEFENRTLKIQNQQIENQLYYLKGQINPHFLFNSLNVLYSLAIEEKKEVTNAILQLSDILRYVIYDVNAAQITIKKEIELLTNYIEFEKNRHVQNSTITFDYKVDKNLEIYPMLLLPLLENSFKHGLKSGVKNPYIDVKLIVKNKKIDFVISNNFKEITSYNTKEEYGIGLKNIQENLAIIYPDKHLFSIENSHTIFTIRLTIDIEK</sequence>
<feature type="domain" description="Signal transduction histidine kinase internal region" evidence="2">
    <location>
        <begin position="162"/>
        <end position="236"/>
    </location>
</feature>
<evidence type="ECO:0000256" key="1">
    <source>
        <dbReference type="SAM" id="Phobius"/>
    </source>
</evidence>
<evidence type="ECO:0000313" key="4">
    <source>
        <dbReference type="Proteomes" id="UP000239522"/>
    </source>
</evidence>
<keyword evidence="1" id="KW-0812">Transmembrane</keyword>